<sequence>MMPWVGSDIISLWPFKSSWGRQQSAQEEESLREILRGKEQYVGHQEHHGGQLSSRDWNEADSRGTKFQQELRIEGKINLLFVAYIQILCEKSDDDDDDHDDDDDDEDDDDDDSPQELNKVVSLDFNITSTAAGLQSRTVRLSGKPRFQHYIYNGWSPVSDCKALGQIFSQLKTGKCGGIRP</sequence>
<reference evidence="2 3" key="1">
    <citation type="journal article" date="2021" name="Elife">
        <title>Chloroplast acquisition without the gene transfer in kleptoplastic sea slugs, Plakobranchus ocellatus.</title>
        <authorList>
            <person name="Maeda T."/>
            <person name="Takahashi S."/>
            <person name="Yoshida T."/>
            <person name="Shimamura S."/>
            <person name="Takaki Y."/>
            <person name="Nagai Y."/>
            <person name="Toyoda A."/>
            <person name="Suzuki Y."/>
            <person name="Arimoto A."/>
            <person name="Ishii H."/>
            <person name="Satoh N."/>
            <person name="Nishiyama T."/>
            <person name="Hasebe M."/>
            <person name="Maruyama T."/>
            <person name="Minagawa J."/>
            <person name="Obokata J."/>
            <person name="Shigenobu S."/>
        </authorList>
    </citation>
    <scope>NUCLEOTIDE SEQUENCE [LARGE SCALE GENOMIC DNA]</scope>
</reference>
<evidence type="ECO:0000256" key="1">
    <source>
        <dbReference type="SAM" id="MobiDB-lite"/>
    </source>
</evidence>
<evidence type="ECO:0000313" key="3">
    <source>
        <dbReference type="Proteomes" id="UP000762676"/>
    </source>
</evidence>
<organism evidence="2 3">
    <name type="scientific">Elysia marginata</name>
    <dbReference type="NCBI Taxonomy" id="1093978"/>
    <lineage>
        <taxon>Eukaryota</taxon>
        <taxon>Metazoa</taxon>
        <taxon>Spiralia</taxon>
        <taxon>Lophotrochozoa</taxon>
        <taxon>Mollusca</taxon>
        <taxon>Gastropoda</taxon>
        <taxon>Heterobranchia</taxon>
        <taxon>Euthyneura</taxon>
        <taxon>Panpulmonata</taxon>
        <taxon>Sacoglossa</taxon>
        <taxon>Placobranchoidea</taxon>
        <taxon>Plakobranchidae</taxon>
        <taxon>Elysia</taxon>
    </lineage>
</organism>
<gene>
    <name evidence="2" type="ORF">ElyMa_004906400</name>
</gene>
<proteinExistence type="predicted"/>
<feature type="compositionally biased region" description="Acidic residues" evidence="1">
    <location>
        <begin position="92"/>
        <end position="114"/>
    </location>
</feature>
<comment type="caution">
    <text evidence="2">The sequence shown here is derived from an EMBL/GenBank/DDBJ whole genome shotgun (WGS) entry which is preliminary data.</text>
</comment>
<evidence type="ECO:0000313" key="2">
    <source>
        <dbReference type="EMBL" id="GFS14410.1"/>
    </source>
</evidence>
<dbReference type="EMBL" id="BMAT01009834">
    <property type="protein sequence ID" value="GFS14410.1"/>
    <property type="molecule type" value="Genomic_DNA"/>
</dbReference>
<keyword evidence="3" id="KW-1185">Reference proteome</keyword>
<protein>
    <submittedName>
        <fullName evidence="2">Uncharacterized protein</fullName>
    </submittedName>
</protein>
<name>A0AAV4IWQ3_9GAST</name>
<feature type="region of interest" description="Disordered" evidence="1">
    <location>
        <begin position="42"/>
        <end position="61"/>
    </location>
</feature>
<accession>A0AAV4IWQ3</accession>
<dbReference type="AlphaFoldDB" id="A0AAV4IWQ3"/>
<feature type="region of interest" description="Disordered" evidence="1">
    <location>
        <begin position="92"/>
        <end position="117"/>
    </location>
</feature>
<dbReference type="Proteomes" id="UP000762676">
    <property type="component" value="Unassembled WGS sequence"/>
</dbReference>